<dbReference type="Pfam" id="PF12796">
    <property type="entry name" value="Ank_2"/>
    <property type="match status" value="2"/>
</dbReference>
<keyword evidence="2 3" id="KW-0040">ANK repeat</keyword>
<organism evidence="4 5">
    <name type="scientific">Parelaphostrongylus tenuis</name>
    <name type="common">Meningeal worm</name>
    <dbReference type="NCBI Taxonomy" id="148309"/>
    <lineage>
        <taxon>Eukaryota</taxon>
        <taxon>Metazoa</taxon>
        <taxon>Ecdysozoa</taxon>
        <taxon>Nematoda</taxon>
        <taxon>Chromadorea</taxon>
        <taxon>Rhabditida</taxon>
        <taxon>Rhabditina</taxon>
        <taxon>Rhabditomorpha</taxon>
        <taxon>Strongyloidea</taxon>
        <taxon>Metastrongylidae</taxon>
        <taxon>Parelaphostrongylus</taxon>
    </lineage>
</organism>
<dbReference type="PROSITE" id="PS50088">
    <property type="entry name" value="ANK_REPEAT"/>
    <property type="match status" value="3"/>
</dbReference>
<evidence type="ECO:0000256" key="2">
    <source>
        <dbReference type="ARBA" id="ARBA00023043"/>
    </source>
</evidence>
<gene>
    <name evidence="4" type="ORF">KIN20_028118</name>
</gene>
<dbReference type="InterPro" id="IPR036770">
    <property type="entry name" value="Ankyrin_rpt-contain_sf"/>
</dbReference>
<feature type="repeat" description="ANK" evidence="3">
    <location>
        <begin position="115"/>
        <end position="147"/>
    </location>
</feature>
<dbReference type="SUPFAM" id="SSF48403">
    <property type="entry name" value="Ankyrin repeat"/>
    <property type="match status" value="1"/>
</dbReference>
<dbReference type="PROSITE" id="PS50297">
    <property type="entry name" value="ANK_REP_REGION"/>
    <property type="match status" value="2"/>
</dbReference>
<sequence length="210" mass="22938">MLFFYVDDNGLGPLHHAIANNDAEMLKLLIGCGEFDLFERNDAGQSPLVYAARMAHPGIECISILVSAITTFRKHHHDDVLSDHFSNIGASRRQLIKSLPLHDEANVRYALTDAMGRNVIHYAALNNAPHLVHYFATCGANVNLVDNHGDAPIHLAARGGNVEAVAALILNNCDMSVRDASERTAYTVADLQGYSLVCELFNKAQNVSCN</sequence>
<evidence type="ECO:0000256" key="3">
    <source>
        <dbReference type="PROSITE-ProRule" id="PRU00023"/>
    </source>
</evidence>
<protein>
    <submittedName>
        <fullName evidence="4">Uncharacterized protein</fullName>
    </submittedName>
</protein>
<accession>A0AAD5R0Q5</accession>
<feature type="repeat" description="ANK" evidence="3">
    <location>
        <begin position="9"/>
        <end position="33"/>
    </location>
</feature>
<keyword evidence="5" id="KW-1185">Reference proteome</keyword>
<dbReference type="Gene3D" id="1.25.40.20">
    <property type="entry name" value="Ankyrin repeat-containing domain"/>
    <property type="match status" value="1"/>
</dbReference>
<dbReference type="InterPro" id="IPR002110">
    <property type="entry name" value="Ankyrin_rpt"/>
</dbReference>
<dbReference type="Proteomes" id="UP001196413">
    <property type="component" value="Unassembled WGS sequence"/>
</dbReference>
<reference evidence="4" key="1">
    <citation type="submission" date="2021-06" db="EMBL/GenBank/DDBJ databases">
        <title>Parelaphostrongylus tenuis whole genome reference sequence.</title>
        <authorList>
            <person name="Garwood T.J."/>
            <person name="Larsen P.A."/>
            <person name="Fountain-Jones N.M."/>
            <person name="Garbe J.R."/>
            <person name="Macchietto M.G."/>
            <person name="Kania S.A."/>
            <person name="Gerhold R.W."/>
            <person name="Richards J.E."/>
            <person name="Wolf T.M."/>
        </authorList>
    </citation>
    <scope>NUCLEOTIDE SEQUENCE</scope>
    <source>
        <strain evidence="4">MNPRO001-30</strain>
        <tissue evidence="4">Meninges</tissue>
    </source>
</reference>
<evidence type="ECO:0000256" key="1">
    <source>
        <dbReference type="ARBA" id="ARBA00022737"/>
    </source>
</evidence>
<name>A0AAD5R0Q5_PARTN</name>
<dbReference type="EMBL" id="JAHQIW010005826">
    <property type="protein sequence ID" value="KAJ1367248.1"/>
    <property type="molecule type" value="Genomic_DNA"/>
</dbReference>
<feature type="repeat" description="ANK" evidence="3">
    <location>
        <begin position="148"/>
        <end position="180"/>
    </location>
</feature>
<comment type="caution">
    <text evidence="4">The sequence shown here is derived from an EMBL/GenBank/DDBJ whole genome shotgun (WGS) entry which is preliminary data.</text>
</comment>
<dbReference type="InterPro" id="IPR050776">
    <property type="entry name" value="Ank_Repeat/CDKN_Inhibitor"/>
</dbReference>
<dbReference type="SMART" id="SM00248">
    <property type="entry name" value="ANK"/>
    <property type="match status" value="4"/>
</dbReference>
<dbReference type="AlphaFoldDB" id="A0AAD5R0Q5"/>
<dbReference type="PANTHER" id="PTHR24201">
    <property type="entry name" value="ANK_REP_REGION DOMAIN-CONTAINING PROTEIN"/>
    <property type="match status" value="1"/>
</dbReference>
<keyword evidence="1" id="KW-0677">Repeat</keyword>
<evidence type="ECO:0000313" key="4">
    <source>
        <dbReference type="EMBL" id="KAJ1367248.1"/>
    </source>
</evidence>
<proteinExistence type="predicted"/>
<evidence type="ECO:0000313" key="5">
    <source>
        <dbReference type="Proteomes" id="UP001196413"/>
    </source>
</evidence>